<feature type="compositionally biased region" description="Acidic residues" evidence="1">
    <location>
        <begin position="1"/>
        <end position="12"/>
    </location>
</feature>
<evidence type="ECO:0000313" key="3">
    <source>
        <dbReference type="Proteomes" id="UP001176941"/>
    </source>
</evidence>
<dbReference type="Proteomes" id="UP001176941">
    <property type="component" value="Chromosome 6"/>
</dbReference>
<evidence type="ECO:0000256" key="1">
    <source>
        <dbReference type="SAM" id="MobiDB-lite"/>
    </source>
</evidence>
<keyword evidence="3" id="KW-1185">Reference proteome</keyword>
<sequence>MTAELDEGEMGGEEARQRRREKAQPPPAFQATGPTSQRGWAATDGAAPPVPRARGSWRQVGGEGTGPVGPGRLTSRLLQEFARPPPPNPAAGESSVGGSGGPGRRPASGSSLGRSPLRAAALAPG</sequence>
<accession>A0ABN8ZTS4</accession>
<gene>
    <name evidence="2" type="ORF">MRATA1EN1_LOCUS26166</name>
</gene>
<dbReference type="EMBL" id="OX459942">
    <property type="protein sequence ID" value="CAI9177204.1"/>
    <property type="molecule type" value="Genomic_DNA"/>
</dbReference>
<reference evidence="2" key="1">
    <citation type="submission" date="2023-04" db="EMBL/GenBank/DDBJ databases">
        <authorList>
            <consortium name="ELIXIR-Norway"/>
        </authorList>
    </citation>
    <scope>NUCLEOTIDE SEQUENCE [LARGE SCALE GENOMIC DNA]</scope>
</reference>
<feature type="region of interest" description="Disordered" evidence="1">
    <location>
        <begin position="1"/>
        <end position="125"/>
    </location>
</feature>
<proteinExistence type="predicted"/>
<protein>
    <submittedName>
        <fullName evidence="2">Uncharacterized protein</fullName>
    </submittedName>
</protein>
<organism evidence="2 3">
    <name type="scientific">Rangifer tarandus platyrhynchus</name>
    <name type="common">Svalbard reindeer</name>
    <dbReference type="NCBI Taxonomy" id="3082113"/>
    <lineage>
        <taxon>Eukaryota</taxon>
        <taxon>Metazoa</taxon>
        <taxon>Chordata</taxon>
        <taxon>Craniata</taxon>
        <taxon>Vertebrata</taxon>
        <taxon>Euteleostomi</taxon>
        <taxon>Mammalia</taxon>
        <taxon>Eutheria</taxon>
        <taxon>Laurasiatheria</taxon>
        <taxon>Artiodactyla</taxon>
        <taxon>Ruminantia</taxon>
        <taxon>Pecora</taxon>
        <taxon>Cervidae</taxon>
        <taxon>Odocoileinae</taxon>
        <taxon>Rangifer</taxon>
    </lineage>
</organism>
<evidence type="ECO:0000313" key="2">
    <source>
        <dbReference type="EMBL" id="CAI9177204.1"/>
    </source>
</evidence>
<name>A0ABN8ZTS4_RANTA</name>
<feature type="compositionally biased region" description="Low complexity" evidence="1">
    <location>
        <begin position="104"/>
        <end position="119"/>
    </location>
</feature>